<name>A0A220YL61_9CAUD</name>
<evidence type="ECO:0000256" key="1">
    <source>
        <dbReference type="SAM" id="MobiDB-lite"/>
    </source>
</evidence>
<evidence type="ECO:0000313" key="2">
    <source>
        <dbReference type="EMBL" id="ASL24406.1"/>
    </source>
</evidence>
<organism evidence="2 3">
    <name type="scientific">Alteromonas phage vB_AspP-H4/4</name>
    <dbReference type="NCBI Taxonomy" id="2928692"/>
    <lineage>
        <taxon>Viruses</taxon>
        <taxon>Duplodnaviria</taxon>
        <taxon>Heunggongvirae</taxon>
        <taxon>Uroviricota</taxon>
        <taxon>Caudoviricetes</taxon>
        <taxon>Autographivirales</taxon>
        <taxon>Foturvirus</taxon>
        <taxon>Foturvirus H44</taxon>
    </lineage>
</organism>
<dbReference type="Proteomes" id="UP000222639">
    <property type="component" value="Segment"/>
</dbReference>
<evidence type="ECO:0000313" key="3">
    <source>
        <dbReference type="Proteomes" id="UP000222639"/>
    </source>
</evidence>
<protein>
    <submittedName>
        <fullName evidence="2">Uncharacterized protein</fullName>
    </submittedName>
</protein>
<proteinExistence type="predicted"/>
<reference evidence="3" key="1">
    <citation type="submission" date="2017-06" db="EMBL/GenBank/DDBJ databases">
        <title>Complete genome sequence of Alteromonas virus vB_AspP-H4/4.</title>
        <authorList>
            <person name="Kallies R."/>
        </authorList>
    </citation>
    <scope>NUCLEOTIDE SEQUENCE [LARGE SCALE GENOMIC DNA]</scope>
</reference>
<keyword evidence="3" id="KW-1185">Reference proteome</keyword>
<feature type="compositionally biased region" description="Basic and acidic residues" evidence="1">
    <location>
        <begin position="279"/>
        <end position="290"/>
    </location>
</feature>
<feature type="region of interest" description="Disordered" evidence="1">
    <location>
        <begin position="244"/>
        <end position="290"/>
    </location>
</feature>
<accession>A0A220YL61</accession>
<feature type="compositionally biased region" description="Polar residues" evidence="1">
    <location>
        <begin position="261"/>
        <end position="273"/>
    </location>
</feature>
<dbReference type="EMBL" id="MF278336">
    <property type="protein sequence ID" value="ASL24406.1"/>
    <property type="molecule type" value="Genomic_DNA"/>
</dbReference>
<sequence length="290" mass="32315">MDFSKLGSAAAASEDMTQNKTFEREIPVEGVALLRLLSYIELGRHESNNPAHKPALKAMLTFELNHPKHMIEIDGKKVPQQITVRLNKGMTAKSGFRKLFNVMNKAHGNKYNHFVQMIGLPFLGEVFHNTVGEGDKKQVYANLQDDAGWSLKAPLQIDALSGTETPIPVAELDGTPKAFLWENDNISDEDVKAMWDSLFIEGEREVEDSKTKEKKTISKNWIQETIKKNIEWEGSVTQALVEEHVSLDEIENQTGGAEPTQEPTKSANENTDLSGLAKAADKPAEEEPDF</sequence>
<gene>
    <name evidence="2" type="ORF">vBAspPH44_23</name>
</gene>